<accession>A0A542ZR82</accession>
<evidence type="ECO:0000256" key="1">
    <source>
        <dbReference type="ARBA" id="ARBA00008609"/>
    </source>
</evidence>
<dbReference type="OrthoDB" id="9774591at2"/>
<evidence type="ECO:0000256" key="2">
    <source>
        <dbReference type="ARBA" id="ARBA00012616"/>
    </source>
</evidence>
<dbReference type="InterPro" id="IPR006222">
    <property type="entry name" value="GCVT_N"/>
</dbReference>
<comment type="caution">
    <text evidence="11">The sequence shown here is derived from an EMBL/GenBank/DDBJ whole genome shotgun (WGS) entry which is preliminary data.</text>
</comment>
<evidence type="ECO:0000256" key="3">
    <source>
        <dbReference type="ARBA" id="ARBA00022576"/>
    </source>
</evidence>
<dbReference type="RefSeq" id="WP_142092653.1">
    <property type="nucleotide sequence ID" value="NZ_BAAAMD010000001.1"/>
</dbReference>
<evidence type="ECO:0000256" key="4">
    <source>
        <dbReference type="ARBA" id="ARBA00022679"/>
    </source>
</evidence>
<dbReference type="InterPro" id="IPR013977">
    <property type="entry name" value="GcvT_C"/>
</dbReference>
<keyword evidence="11" id="KW-0489">Methyltransferase</keyword>
<evidence type="ECO:0000259" key="9">
    <source>
        <dbReference type="Pfam" id="PF01571"/>
    </source>
</evidence>
<comment type="catalytic activity">
    <reaction evidence="6 7">
        <text>N(6)-[(R)-S(8)-aminomethyldihydrolipoyl]-L-lysyl-[protein] + (6S)-5,6,7,8-tetrahydrofolate = N(6)-[(R)-dihydrolipoyl]-L-lysyl-[protein] + (6R)-5,10-methylene-5,6,7,8-tetrahydrofolate + NH4(+)</text>
        <dbReference type="Rhea" id="RHEA:16945"/>
        <dbReference type="Rhea" id="RHEA-COMP:10475"/>
        <dbReference type="Rhea" id="RHEA-COMP:10492"/>
        <dbReference type="ChEBI" id="CHEBI:15636"/>
        <dbReference type="ChEBI" id="CHEBI:28938"/>
        <dbReference type="ChEBI" id="CHEBI:57453"/>
        <dbReference type="ChEBI" id="CHEBI:83100"/>
        <dbReference type="ChEBI" id="CHEBI:83143"/>
        <dbReference type="EC" id="2.1.2.10"/>
    </reaction>
</comment>
<organism evidence="11 12">
    <name type="scientific">Propioniferax innocua</name>
    <dbReference type="NCBI Taxonomy" id="1753"/>
    <lineage>
        <taxon>Bacteria</taxon>
        <taxon>Bacillati</taxon>
        <taxon>Actinomycetota</taxon>
        <taxon>Actinomycetes</taxon>
        <taxon>Propionibacteriales</taxon>
        <taxon>Propionibacteriaceae</taxon>
        <taxon>Propioniferax</taxon>
    </lineage>
</organism>
<evidence type="ECO:0000313" key="12">
    <source>
        <dbReference type="Proteomes" id="UP000316196"/>
    </source>
</evidence>
<dbReference type="Gene3D" id="2.40.30.110">
    <property type="entry name" value="Aminomethyltransferase beta-barrel domains"/>
    <property type="match status" value="1"/>
</dbReference>
<evidence type="ECO:0000259" key="10">
    <source>
        <dbReference type="Pfam" id="PF08669"/>
    </source>
</evidence>
<dbReference type="InterPro" id="IPR022903">
    <property type="entry name" value="GcvT_bac"/>
</dbReference>
<gene>
    <name evidence="7" type="primary">gcvT</name>
    <name evidence="11" type="ORF">FB460_0655</name>
</gene>
<dbReference type="Proteomes" id="UP000316196">
    <property type="component" value="Unassembled WGS sequence"/>
</dbReference>
<dbReference type="GO" id="GO:0008168">
    <property type="term" value="F:methyltransferase activity"/>
    <property type="evidence" value="ECO:0007669"/>
    <property type="project" value="UniProtKB-KW"/>
</dbReference>
<reference evidence="11 12" key="1">
    <citation type="submission" date="2019-06" db="EMBL/GenBank/DDBJ databases">
        <title>Sequencing the genomes of 1000 actinobacteria strains.</title>
        <authorList>
            <person name="Klenk H.-P."/>
        </authorList>
    </citation>
    <scope>NUCLEOTIDE SEQUENCE [LARGE SCALE GENOMIC DNA]</scope>
    <source>
        <strain evidence="11 12">DSM 8251</strain>
    </source>
</reference>
<feature type="binding site" evidence="8">
    <location>
        <position position="199"/>
    </location>
    <ligand>
        <name>substrate</name>
    </ligand>
</feature>
<comment type="subunit">
    <text evidence="7">The glycine cleavage system is composed of four proteins: P, T, L and H.</text>
</comment>
<dbReference type="NCBIfam" id="NF001567">
    <property type="entry name" value="PRK00389.1"/>
    <property type="match status" value="1"/>
</dbReference>
<dbReference type="HAMAP" id="MF_00259">
    <property type="entry name" value="GcvT"/>
    <property type="match status" value="1"/>
</dbReference>
<proteinExistence type="inferred from homology"/>
<dbReference type="GO" id="GO:0004047">
    <property type="term" value="F:aminomethyltransferase activity"/>
    <property type="evidence" value="ECO:0007669"/>
    <property type="project" value="UniProtKB-UniRule"/>
</dbReference>
<comment type="similarity">
    <text evidence="1 7">Belongs to the GcvT family.</text>
</comment>
<dbReference type="GO" id="GO:0005960">
    <property type="term" value="C:glycine cleavage complex"/>
    <property type="evidence" value="ECO:0007669"/>
    <property type="project" value="InterPro"/>
</dbReference>
<dbReference type="GO" id="GO:0005829">
    <property type="term" value="C:cytosol"/>
    <property type="evidence" value="ECO:0007669"/>
    <property type="project" value="TreeGrafter"/>
</dbReference>
<feature type="domain" description="Aminomethyltransferase C-terminal" evidence="10">
    <location>
        <begin position="292"/>
        <end position="360"/>
    </location>
</feature>
<dbReference type="Pfam" id="PF08669">
    <property type="entry name" value="GCV_T_C"/>
    <property type="match status" value="1"/>
</dbReference>
<dbReference type="Pfam" id="PF01571">
    <property type="entry name" value="GCV_T"/>
    <property type="match status" value="1"/>
</dbReference>
<dbReference type="Gene3D" id="4.10.1250.10">
    <property type="entry name" value="Aminomethyltransferase fragment"/>
    <property type="match status" value="1"/>
</dbReference>
<keyword evidence="4 7" id="KW-0808">Transferase</keyword>
<dbReference type="InterPro" id="IPR006223">
    <property type="entry name" value="GcvT"/>
</dbReference>
<name>A0A542ZR82_9ACTN</name>
<dbReference type="SUPFAM" id="SSF103025">
    <property type="entry name" value="Folate-binding domain"/>
    <property type="match status" value="1"/>
</dbReference>
<comment type="function">
    <text evidence="7">The glycine cleavage system catalyzes the degradation of glycine.</text>
</comment>
<dbReference type="GO" id="GO:0008483">
    <property type="term" value="F:transaminase activity"/>
    <property type="evidence" value="ECO:0007669"/>
    <property type="project" value="UniProtKB-KW"/>
</dbReference>
<dbReference type="Gene3D" id="3.30.70.1400">
    <property type="entry name" value="Aminomethyltransferase beta-barrel domains"/>
    <property type="match status" value="1"/>
</dbReference>
<evidence type="ECO:0000256" key="5">
    <source>
        <dbReference type="ARBA" id="ARBA00031395"/>
    </source>
</evidence>
<dbReference type="Gene3D" id="3.30.1360.120">
    <property type="entry name" value="Probable tRNA modification gtpase trme, domain 1"/>
    <property type="match status" value="1"/>
</dbReference>
<dbReference type="GO" id="GO:0032259">
    <property type="term" value="P:methylation"/>
    <property type="evidence" value="ECO:0007669"/>
    <property type="project" value="UniProtKB-KW"/>
</dbReference>
<dbReference type="GO" id="GO:0019464">
    <property type="term" value="P:glycine decarboxylation via glycine cleavage system"/>
    <property type="evidence" value="ECO:0007669"/>
    <property type="project" value="UniProtKB-UniRule"/>
</dbReference>
<feature type="domain" description="GCVT N-terminal" evidence="9">
    <location>
        <begin position="11"/>
        <end position="264"/>
    </location>
</feature>
<keyword evidence="3 7" id="KW-0032">Aminotransferase</keyword>
<dbReference type="EMBL" id="VFOR01000001">
    <property type="protein sequence ID" value="TQL62864.1"/>
    <property type="molecule type" value="Genomic_DNA"/>
</dbReference>
<evidence type="ECO:0000256" key="6">
    <source>
        <dbReference type="ARBA" id="ARBA00047665"/>
    </source>
</evidence>
<dbReference type="PANTHER" id="PTHR43757:SF2">
    <property type="entry name" value="AMINOMETHYLTRANSFERASE, MITOCHONDRIAL"/>
    <property type="match status" value="1"/>
</dbReference>
<sequence length="366" mass="39192">MSDAALRRSPLHDAHVESGAKFAPFGGWEMPLEYDGGGVVAEHHAVRDHVGVFDVSHLGAARIVGAGALEHANRVLSNDLAKIVDGKAQYTMLCTPEGGVVDDMLIYRFGDEELFVIPNAANNAEVVRLLADEAPEGVEVVNEHGKHTIIAVQGPNSPALLEKMGLPTDHEYMSFARAELDGVPLTVCRTGYTGEKGYELVAPAEHARKLWDAVFAADPEAVPAGLGARDTLRTEMGYSLHGNEISTDITPVEARLGFALGWRKPEFRGHEALRALKEKGPERISRALRAVGRAIPRPGMAVLDADGNEIGVVTSGTFSPTLKQGIALALVSPGVQLGDTVQVQVRRRTEPFEVVKPPFVEPGVSS</sequence>
<dbReference type="PIRSF" id="PIRSF006487">
    <property type="entry name" value="GcvT"/>
    <property type="match status" value="1"/>
</dbReference>
<protein>
    <recommendedName>
        <fullName evidence="2 7">Aminomethyltransferase</fullName>
        <ecNumber evidence="2 7">2.1.2.10</ecNumber>
    </recommendedName>
    <alternativeName>
        <fullName evidence="5 7">Glycine cleavage system T protein</fullName>
    </alternativeName>
</protein>
<evidence type="ECO:0000256" key="8">
    <source>
        <dbReference type="PIRSR" id="PIRSR006487-1"/>
    </source>
</evidence>
<dbReference type="InterPro" id="IPR027266">
    <property type="entry name" value="TrmE/GcvT-like"/>
</dbReference>
<dbReference type="NCBIfam" id="TIGR00528">
    <property type="entry name" value="gcvT"/>
    <property type="match status" value="1"/>
</dbReference>
<evidence type="ECO:0000256" key="7">
    <source>
        <dbReference type="HAMAP-Rule" id="MF_00259"/>
    </source>
</evidence>
<dbReference type="PANTHER" id="PTHR43757">
    <property type="entry name" value="AMINOMETHYLTRANSFERASE"/>
    <property type="match status" value="1"/>
</dbReference>
<dbReference type="EC" id="2.1.2.10" evidence="2 7"/>
<dbReference type="SUPFAM" id="SSF101790">
    <property type="entry name" value="Aminomethyltransferase beta-barrel domain"/>
    <property type="match status" value="1"/>
</dbReference>
<dbReference type="InterPro" id="IPR028896">
    <property type="entry name" value="GcvT/YgfZ/DmdA"/>
</dbReference>
<dbReference type="InterPro" id="IPR029043">
    <property type="entry name" value="GcvT/YgfZ_C"/>
</dbReference>
<keyword evidence="12" id="KW-1185">Reference proteome</keyword>
<evidence type="ECO:0000313" key="11">
    <source>
        <dbReference type="EMBL" id="TQL62864.1"/>
    </source>
</evidence>
<dbReference type="AlphaFoldDB" id="A0A542ZR82"/>